<sequence>MCLISYKKEDLQNEILKTGVYGAFLFPPTWVGKYPFKNLEDKLKGIITLADNIILEYQFNEHKVILTETGKILVYCEEKEKALKIINSLLGILSYFGAIFESIGVTELEEWQLDEKGECKSVLLAIAERRGWTFPKFHIKYDDFKYYYRICSIDEMKKRLDEAQSIPNIIYHYFELYIEMKSLYANKSFNSSFLIGWSFVESLLNLIWSNYLDVKWTKQINNMRRKNMKESKDWTISIKIDTMQLCGLIKKNI</sequence>
<gene>
    <name evidence="1" type="ORF">S12H4_21637</name>
</gene>
<protein>
    <submittedName>
        <fullName evidence="1">Uncharacterized protein</fullName>
    </submittedName>
</protein>
<organism evidence="1">
    <name type="scientific">marine sediment metagenome</name>
    <dbReference type="NCBI Taxonomy" id="412755"/>
    <lineage>
        <taxon>unclassified sequences</taxon>
        <taxon>metagenomes</taxon>
        <taxon>ecological metagenomes</taxon>
    </lineage>
</organism>
<evidence type="ECO:0000313" key="1">
    <source>
        <dbReference type="EMBL" id="GAI84626.1"/>
    </source>
</evidence>
<comment type="caution">
    <text evidence="1">The sequence shown here is derived from an EMBL/GenBank/DDBJ whole genome shotgun (WGS) entry which is preliminary data.</text>
</comment>
<reference evidence="1" key="1">
    <citation type="journal article" date="2014" name="Front. Microbiol.">
        <title>High frequency of phylogenetically diverse reductive dehalogenase-homologous genes in deep subseafloor sedimentary metagenomes.</title>
        <authorList>
            <person name="Kawai M."/>
            <person name="Futagami T."/>
            <person name="Toyoda A."/>
            <person name="Takaki Y."/>
            <person name="Nishi S."/>
            <person name="Hori S."/>
            <person name="Arai W."/>
            <person name="Tsubouchi T."/>
            <person name="Morono Y."/>
            <person name="Uchiyama I."/>
            <person name="Ito T."/>
            <person name="Fujiyama A."/>
            <person name="Inagaki F."/>
            <person name="Takami H."/>
        </authorList>
    </citation>
    <scope>NUCLEOTIDE SEQUENCE</scope>
    <source>
        <strain evidence="1">Expedition CK06-06</strain>
    </source>
</reference>
<dbReference type="AlphaFoldDB" id="X1SZR2"/>
<name>X1SZR2_9ZZZZ</name>
<accession>X1SZR2</accession>
<feature type="non-terminal residue" evidence="1">
    <location>
        <position position="253"/>
    </location>
</feature>
<dbReference type="EMBL" id="BARW01011157">
    <property type="protein sequence ID" value="GAI84626.1"/>
    <property type="molecule type" value="Genomic_DNA"/>
</dbReference>
<proteinExistence type="predicted"/>